<keyword evidence="2" id="KW-1185">Reference proteome</keyword>
<evidence type="ECO:0000313" key="2">
    <source>
        <dbReference type="Proteomes" id="UP000183015"/>
    </source>
</evidence>
<gene>
    <name evidence="1" type="ORF">SAMN05414137_12157</name>
</gene>
<organism evidence="1 2">
    <name type="scientific">Streptacidiphilus jiangxiensis</name>
    <dbReference type="NCBI Taxonomy" id="235985"/>
    <lineage>
        <taxon>Bacteria</taxon>
        <taxon>Bacillati</taxon>
        <taxon>Actinomycetota</taxon>
        <taxon>Actinomycetes</taxon>
        <taxon>Kitasatosporales</taxon>
        <taxon>Streptomycetaceae</taxon>
        <taxon>Streptacidiphilus</taxon>
    </lineage>
</organism>
<reference evidence="2" key="1">
    <citation type="submission" date="2016-10" db="EMBL/GenBank/DDBJ databases">
        <authorList>
            <person name="Varghese N."/>
        </authorList>
    </citation>
    <scope>NUCLEOTIDE SEQUENCE [LARGE SCALE GENOMIC DNA]</scope>
    <source>
        <strain evidence="2">DSM 45096 / BCRC 16803 / CGMCC 4.1857 / CIP 109030 / JCM 12277 / KCTC 19219 / NBRC 100920 / 33214</strain>
    </source>
</reference>
<dbReference type="AlphaFoldDB" id="A0A1H7WR72"/>
<dbReference type="EMBL" id="FOAZ01000021">
    <property type="protein sequence ID" value="SEM23715.1"/>
    <property type="molecule type" value="Genomic_DNA"/>
</dbReference>
<proteinExistence type="predicted"/>
<dbReference type="Proteomes" id="UP000183015">
    <property type="component" value="Unassembled WGS sequence"/>
</dbReference>
<sequence>MKQGRQAQLRLAAVIGEIEGVYTAWLRAREPARRRRLLLELAAAGTRLAAEAAGDRTGRPLPRTRRTRRALAAQRGADWITERFTP</sequence>
<evidence type="ECO:0000313" key="1">
    <source>
        <dbReference type="EMBL" id="SEM23715.1"/>
    </source>
</evidence>
<dbReference type="eggNOG" id="ENOG5031XWE">
    <property type="taxonomic scope" value="Bacteria"/>
</dbReference>
<dbReference type="RefSeq" id="WP_042450879.1">
    <property type="nucleotide sequence ID" value="NZ_BBPN01000020.1"/>
</dbReference>
<name>A0A1H7WR72_STRJI</name>
<protein>
    <submittedName>
        <fullName evidence="1">Uncharacterized protein</fullName>
    </submittedName>
</protein>
<accession>A0A1H7WR72</accession>